<feature type="region of interest" description="Disordered" evidence="1">
    <location>
        <begin position="342"/>
        <end position="387"/>
    </location>
</feature>
<dbReference type="KEGG" id="hhb:Hhub_4158"/>
<dbReference type="OrthoDB" id="268875at2157"/>
<dbReference type="GeneID" id="26660495"/>
<evidence type="ECO:0000259" key="2">
    <source>
        <dbReference type="Pfam" id="PF26449"/>
    </source>
</evidence>
<dbReference type="Pfam" id="PF26449">
    <property type="entry name" value="DUF8128"/>
    <property type="match status" value="1"/>
</dbReference>
<protein>
    <recommendedName>
        <fullName evidence="2">DUF8128 domain-containing protein</fullName>
    </recommendedName>
</protein>
<dbReference type="Proteomes" id="UP000066737">
    <property type="component" value="Plasmid pSTJ001"/>
</dbReference>
<evidence type="ECO:0000256" key="1">
    <source>
        <dbReference type="SAM" id="MobiDB-lite"/>
    </source>
</evidence>
<organism evidence="3 4">
    <name type="scientific">Halobacterium hubeiense</name>
    <dbReference type="NCBI Taxonomy" id="1407499"/>
    <lineage>
        <taxon>Archaea</taxon>
        <taxon>Methanobacteriati</taxon>
        <taxon>Methanobacteriota</taxon>
        <taxon>Stenosarchaea group</taxon>
        <taxon>Halobacteria</taxon>
        <taxon>Halobacteriales</taxon>
        <taxon>Halobacteriaceae</taxon>
        <taxon>Halobacterium</taxon>
    </lineage>
</organism>
<evidence type="ECO:0000313" key="3">
    <source>
        <dbReference type="EMBL" id="CQH63692.1"/>
    </source>
</evidence>
<dbReference type="AlphaFoldDB" id="A0A0U5D256"/>
<keyword evidence="4" id="KW-1185">Reference proteome</keyword>
<accession>A0A0U5D256</accession>
<proteinExistence type="predicted"/>
<evidence type="ECO:0000313" key="4">
    <source>
        <dbReference type="Proteomes" id="UP000066737"/>
    </source>
</evidence>
<reference evidence="4" key="1">
    <citation type="journal article" date="2016" name="Environ. Microbiol.">
        <title>The complete genome of a viable archaeum isolated from 123-million-year-old rock salt.</title>
        <authorList>
            <person name="Jaakkola S.T."/>
            <person name="Pfeiffer F."/>
            <person name="Ravantti J.J."/>
            <person name="Guo Q."/>
            <person name="Liu Y."/>
            <person name="Chen X."/>
            <person name="Ma H."/>
            <person name="Yang C."/>
            <person name="Oksanen H.M."/>
            <person name="Bamford D.H."/>
        </authorList>
    </citation>
    <scope>NUCLEOTIDE SEQUENCE</scope>
    <source>
        <strain evidence="4">JI20-1</strain>
        <plasmid evidence="4">Plasmid pSTJ001</plasmid>
    </source>
</reference>
<feature type="compositionally biased region" description="Polar residues" evidence="1">
    <location>
        <begin position="105"/>
        <end position="115"/>
    </location>
</feature>
<feature type="compositionally biased region" description="Low complexity" evidence="1">
    <location>
        <begin position="366"/>
        <end position="387"/>
    </location>
</feature>
<sequence>MKFPFRDNSREAKQYDTYPLQTTYNVPLESIPGQLLEIHPYQDNDGIDAGANLLQALHDVRIRDGENASPAHAFELWFDRGEFKFRLYAANERASDRFQRRTTNTYTNSEVTPRTSGRAFPELRPNDHVAGARLSEERHTFLPIRHHNAEGFEHGDPYSDIMGEMLTLDDSLAVVQVIFKPAPKDWTENGPNGESVGDVATGLRSGSVTGFKDPLFWLGIRELEERDSSSKDKEAAKIVEQQRGEQGFHVNVRVLAASPQPREARERARGIASMFAKYYNATSEQGLDHHPVEASDEEMQRLLAQMFERKWQDRGMILSIDEVAGLAHIPNREIEVPQIPWKSTQSGSQIAAEATKDEANTSGVEAGQDASSDAGWAGDAAADDGGI</sequence>
<gene>
    <name evidence="3" type="ORF">HHUB_4158</name>
</gene>
<dbReference type="InterPro" id="IPR058441">
    <property type="entry name" value="DUF8128"/>
</dbReference>
<name>A0A0U5D256_9EURY</name>
<feature type="region of interest" description="Disordered" evidence="1">
    <location>
        <begin position="105"/>
        <end position="124"/>
    </location>
</feature>
<dbReference type="RefSeq" id="WP_059058557.1">
    <property type="nucleotide sequence ID" value="NZ_CEML01000004.1"/>
</dbReference>
<geneLocation type="plasmid" evidence="4">
    <name>pSTJ001</name>
</geneLocation>
<dbReference type="EMBL" id="LN831303">
    <property type="protein sequence ID" value="CQH63692.1"/>
    <property type="molecule type" value="Genomic_DNA"/>
</dbReference>
<feature type="domain" description="DUF8128" evidence="2">
    <location>
        <begin position="26"/>
        <end position="341"/>
    </location>
</feature>